<dbReference type="InterPro" id="IPR046348">
    <property type="entry name" value="SIS_dom_sf"/>
</dbReference>
<evidence type="ECO:0000256" key="6">
    <source>
        <dbReference type="PIRSR" id="PIRSR004692-3"/>
    </source>
</evidence>
<dbReference type="SUPFAM" id="SSF53697">
    <property type="entry name" value="SIS domain"/>
    <property type="match status" value="1"/>
</dbReference>
<dbReference type="SUPFAM" id="SSF54631">
    <property type="entry name" value="CBS-domain pair"/>
    <property type="match status" value="1"/>
</dbReference>
<feature type="site" description="Catalytically relevant" evidence="6">
    <location>
        <position position="186"/>
    </location>
</feature>
<dbReference type="AlphaFoldDB" id="Q3JP70"/>
<feature type="site" description="Catalytically relevant" evidence="6">
    <location>
        <position position="145"/>
    </location>
</feature>
<dbReference type="PROSITE" id="PS51464">
    <property type="entry name" value="SIS"/>
    <property type="match status" value="1"/>
</dbReference>
<evidence type="ECO:0000256" key="4">
    <source>
        <dbReference type="PIRNR" id="PIRNR004692"/>
    </source>
</evidence>
<evidence type="ECO:0000259" key="8">
    <source>
        <dbReference type="PROSITE" id="PS51371"/>
    </source>
</evidence>
<evidence type="ECO:0000313" key="10">
    <source>
        <dbReference type="EMBL" id="ABA48433.1"/>
    </source>
</evidence>
<dbReference type="EMBL" id="CP000124">
    <property type="protein sequence ID" value="ABA48433.1"/>
    <property type="molecule type" value="Genomic_DNA"/>
</dbReference>
<dbReference type="PANTHER" id="PTHR42745:SF1">
    <property type="entry name" value="ARABINOSE 5-PHOSPHATE ISOMERASE KDSD"/>
    <property type="match status" value="1"/>
</dbReference>
<accession>Q3JP70</accession>
<dbReference type="InterPro" id="IPR035474">
    <property type="entry name" value="SIS_Kpsf"/>
</dbReference>
<dbReference type="InterPro" id="IPR046342">
    <property type="entry name" value="CBS_dom_sf"/>
</dbReference>
<dbReference type="NCBIfam" id="TIGR00393">
    <property type="entry name" value="kpsF"/>
    <property type="match status" value="1"/>
</dbReference>
<dbReference type="Pfam" id="PF01380">
    <property type="entry name" value="SIS"/>
    <property type="match status" value="1"/>
</dbReference>
<sequence>MPSSNEGAARRSGRRLHAACVRRCAPQYSPPFSMAHDGSQMNHHNYLDSARQVFDIESRALASLSARVSDSFGDAVDAILRSSGRVVVCGMGKSGIIGRKIAATFASTGTPSFFMHPGEAYHGDLGMVTSADTFLAISYSGETDEVIKLIPFLKSNRNYLVALTGNARSTLAQAAHSHLDAGVEQEACPLQLAPTSSTTAALAMGDALAVTLMKARGFRPENFARFHPGGSLGRRLLSKVDDEMTVDGLPFVDERAPAIDVLQAMTRGRLGLAIVRRETGFGIVTDGDVRRAIEAYGDTLFRRAASDLMSADPAMVPLGTRVEDALLMMEARRINALLVFDGEDVVGVFKK</sequence>
<name>Q3JP70_BURP1</name>
<dbReference type="Gene3D" id="3.40.50.10490">
    <property type="entry name" value="Glucose-6-phosphate isomerase like protein, domain 1"/>
    <property type="match status" value="1"/>
</dbReference>
<evidence type="ECO:0000256" key="1">
    <source>
        <dbReference type="ARBA" id="ARBA00008165"/>
    </source>
</evidence>
<feature type="site" description="Catalytically relevant" evidence="6">
    <location>
        <position position="227"/>
    </location>
</feature>
<feature type="domain" description="CBS" evidence="8">
    <location>
        <begin position="309"/>
        <end position="351"/>
    </location>
</feature>
<dbReference type="GO" id="GO:0046872">
    <property type="term" value="F:metal ion binding"/>
    <property type="evidence" value="ECO:0007669"/>
    <property type="project" value="UniProtKB-KW"/>
</dbReference>
<reference evidence="10 11" key="1">
    <citation type="submission" date="2005-09" db="EMBL/GenBank/DDBJ databases">
        <authorList>
            <person name="Woods D.E."/>
            <person name="Nierman W.C."/>
        </authorList>
    </citation>
    <scope>NUCLEOTIDE SEQUENCE [LARGE SCALE GENOMIC DNA]</scope>
    <source>
        <strain evidence="10 11">1710b</strain>
    </source>
</reference>
<proteinExistence type="inferred from homology"/>
<dbReference type="InterPro" id="IPR001347">
    <property type="entry name" value="SIS_dom"/>
</dbReference>
<keyword evidence="5" id="KW-0862">Zinc</keyword>
<protein>
    <submittedName>
        <fullName evidence="10">Arabinose-5-phosphate isomerase</fullName>
        <ecNumber evidence="10">5.3.1.13</ecNumber>
    </submittedName>
</protein>
<dbReference type="EC" id="5.3.1.13" evidence="10"/>
<evidence type="ECO:0000256" key="2">
    <source>
        <dbReference type="ARBA" id="ARBA00022737"/>
    </source>
</evidence>
<feature type="binding site" evidence="5">
    <location>
        <position position="116"/>
    </location>
    <ligand>
        <name>Zn(2+)</name>
        <dbReference type="ChEBI" id="CHEBI:29105"/>
    </ligand>
</feature>
<dbReference type="Pfam" id="PF00571">
    <property type="entry name" value="CBS"/>
    <property type="match status" value="2"/>
</dbReference>
<dbReference type="PANTHER" id="PTHR42745">
    <property type="match status" value="1"/>
</dbReference>
<keyword evidence="10" id="KW-0413">Isomerase</keyword>
<dbReference type="GO" id="GO:0097367">
    <property type="term" value="F:carbohydrate derivative binding"/>
    <property type="evidence" value="ECO:0007669"/>
    <property type="project" value="InterPro"/>
</dbReference>
<dbReference type="InterPro" id="IPR000644">
    <property type="entry name" value="CBS_dom"/>
</dbReference>
<dbReference type="PIRSF" id="PIRSF004692">
    <property type="entry name" value="KdsD_KpsF"/>
    <property type="match status" value="1"/>
</dbReference>
<feature type="site" description="Catalytically relevant" evidence="6">
    <location>
        <position position="93"/>
    </location>
</feature>
<dbReference type="Gene3D" id="3.10.580.10">
    <property type="entry name" value="CBS-domain"/>
    <property type="match status" value="1"/>
</dbReference>
<keyword evidence="5" id="KW-0479">Metal-binding</keyword>
<dbReference type="HOGENOM" id="CLU_040681_13_1_4"/>
<evidence type="ECO:0000256" key="3">
    <source>
        <dbReference type="ARBA" id="ARBA00023122"/>
    </source>
</evidence>
<dbReference type="PROSITE" id="PS51371">
    <property type="entry name" value="CBS"/>
    <property type="match status" value="1"/>
</dbReference>
<gene>
    <name evidence="10" type="primary">kpsF</name>
    <name evidence="10" type="ordered locus">BURPS1710b_3262</name>
</gene>
<dbReference type="GO" id="GO:0019146">
    <property type="term" value="F:arabinose-5-phosphate isomerase activity"/>
    <property type="evidence" value="ECO:0007669"/>
    <property type="project" value="UniProtKB-EC"/>
</dbReference>
<evidence type="ECO:0000256" key="5">
    <source>
        <dbReference type="PIRSR" id="PIRSR004692-2"/>
    </source>
</evidence>
<dbReference type="Proteomes" id="UP000002700">
    <property type="component" value="Chromosome I"/>
</dbReference>
<evidence type="ECO:0000313" key="11">
    <source>
        <dbReference type="Proteomes" id="UP000002700"/>
    </source>
</evidence>
<feature type="domain" description="SIS" evidence="9">
    <location>
        <begin position="75"/>
        <end position="218"/>
    </location>
</feature>
<evidence type="ECO:0000256" key="7">
    <source>
        <dbReference type="PROSITE-ProRule" id="PRU00703"/>
    </source>
</evidence>
<dbReference type="EnsemblBacteria" id="ABA48433">
    <property type="protein sequence ID" value="ABA48433"/>
    <property type="gene ID" value="BURPS1710b_3262"/>
</dbReference>
<dbReference type="InterPro" id="IPR004800">
    <property type="entry name" value="KdsD/KpsF-type"/>
</dbReference>
<dbReference type="CDD" id="cd05014">
    <property type="entry name" value="SIS_Kpsf"/>
    <property type="match status" value="1"/>
</dbReference>
<comment type="similarity">
    <text evidence="1 4">Belongs to the SIS family. GutQ/KpsF subfamily.</text>
</comment>
<dbReference type="GO" id="GO:0005975">
    <property type="term" value="P:carbohydrate metabolic process"/>
    <property type="evidence" value="ECO:0007669"/>
    <property type="project" value="InterPro"/>
</dbReference>
<dbReference type="FunFam" id="3.40.50.10490:FF:000011">
    <property type="entry name" value="Arabinose 5-phosphate isomerase"/>
    <property type="match status" value="1"/>
</dbReference>
<keyword evidence="2" id="KW-0677">Repeat</keyword>
<dbReference type="InterPro" id="IPR050986">
    <property type="entry name" value="GutQ/KpsF_isomerases"/>
</dbReference>
<dbReference type="GO" id="GO:1901135">
    <property type="term" value="P:carbohydrate derivative metabolic process"/>
    <property type="evidence" value="ECO:0007669"/>
    <property type="project" value="InterPro"/>
</dbReference>
<organism evidence="10 11">
    <name type="scientific">Burkholderia pseudomallei (strain 1710b)</name>
    <dbReference type="NCBI Taxonomy" id="320372"/>
    <lineage>
        <taxon>Bacteria</taxon>
        <taxon>Pseudomonadati</taxon>
        <taxon>Pseudomonadota</taxon>
        <taxon>Betaproteobacteria</taxon>
        <taxon>Burkholderiales</taxon>
        <taxon>Burkholderiaceae</taxon>
        <taxon>Burkholderia</taxon>
        <taxon>pseudomallei group</taxon>
    </lineage>
</organism>
<dbReference type="KEGG" id="bpm:BURPS1710b_3262"/>
<keyword evidence="3 7" id="KW-0129">CBS domain</keyword>
<evidence type="ECO:0000259" key="9">
    <source>
        <dbReference type="PROSITE" id="PS51464"/>
    </source>
</evidence>